<dbReference type="OrthoDB" id="10265890at2759"/>
<feature type="domain" description="Cell division control protein 24 OB" evidence="5">
    <location>
        <begin position="5"/>
        <end position="116"/>
    </location>
</feature>
<reference evidence="6" key="1">
    <citation type="journal article" date="2020" name="Microb. Genom.">
        <title>Genetic diversity of clinical and environmental Mucorales isolates obtained from an investigation of mucormycosis cases among solid organ transplant recipients.</title>
        <authorList>
            <person name="Nguyen M.H."/>
            <person name="Kaul D."/>
            <person name="Muto C."/>
            <person name="Cheng S.J."/>
            <person name="Richter R.A."/>
            <person name="Bruno V.M."/>
            <person name="Liu G."/>
            <person name="Beyhan S."/>
            <person name="Sundermann A.J."/>
            <person name="Mounaud S."/>
            <person name="Pasculle A.W."/>
            <person name="Nierman W.C."/>
            <person name="Driscoll E."/>
            <person name="Cumbie R."/>
            <person name="Clancy C.J."/>
            <person name="Dupont C.L."/>
        </authorList>
    </citation>
    <scope>NUCLEOTIDE SEQUENCE</scope>
    <source>
        <strain evidence="6">GL16</strain>
    </source>
</reference>
<comment type="caution">
    <text evidence="6">The sequence shown here is derived from an EMBL/GenBank/DDBJ whole genome shotgun (WGS) entry which is preliminary data.</text>
</comment>
<dbReference type="Proteomes" id="UP000717996">
    <property type="component" value="Unassembled WGS sequence"/>
</dbReference>
<gene>
    <name evidence="6" type="ORF">G6F51_001294</name>
</gene>
<dbReference type="Gene3D" id="2.40.50.140">
    <property type="entry name" value="Nucleic acid-binding proteins"/>
    <property type="match status" value="1"/>
</dbReference>
<dbReference type="PANTHER" id="PTHR36033">
    <property type="entry name" value="NUCLEIC ACID-BINDING PROTEINS SUPERFAMILY"/>
    <property type="match status" value="1"/>
</dbReference>
<dbReference type="Pfam" id="PF17244">
    <property type="entry name" value="CDC24_OB3"/>
    <property type="match status" value="1"/>
</dbReference>
<name>A0A9P6YMD9_RHIOR</name>
<feature type="domain" description="Yeast cell wall synthesis Kre9/Knh1-like N-terminal" evidence="2">
    <location>
        <begin position="674"/>
        <end position="766"/>
    </location>
</feature>
<dbReference type="InterPro" id="IPR012340">
    <property type="entry name" value="NA-bd_OB-fold"/>
</dbReference>
<evidence type="ECO:0000259" key="4">
    <source>
        <dbReference type="Pfam" id="PF17245"/>
    </source>
</evidence>
<evidence type="ECO:0000259" key="3">
    <source>
        <dbReference type="Pfam" id="PF17244"/>
    </source>
</evidence>
<sequence>MTKAFEILVRDTQTKLRQLFLKKADKNPNSTAMIQSTKIPWSWVAVQVARILIEYPTGLTHVILLAILELEWEKTFLKKFKGFDSDFGTIQAVYDCVTAETFLLEVKVIYCEPIPSGTTFKITVTDEMREMDILMHPKFTPWIENMDFIHNRKMRIVCPPKVNTPIQDRSPHIPRRLYTALIPPTELLLLMLTRKDKAFVQSRFTKLRDAGSTSWHVWFKIIHVEHTKQNKHRIDVYLADMSSDALPVILSLYDDQTRLASIFRRNDYMALSNPAHTHTGPQPMNPSGIVLEYTNDTVIFLMPEAEAQAAGLAKMNLSSYMSSQDSGSLASLRKEIIERDEEGFMDCSNYEPRTFVSDLVHCMLNVTLLGKVVGLAKNNPFYKNGKRMDRYALKIADMTGAMDITLWEEAGHGSRTLRIGQYILLEQLVTSDKHQSGQKKVWYVNGSTVCGTKLYNISTITALLTSSSFRIPAPLWHAKESSSDHFQMEAMVIGWELHTFINNQETVYTNESQDILIQPSQHIVSLSHATCLLPLSATEKECEFCGYPTENEVVHIFSPKSANGREGEGWIEWVLDDGTSICRAFGGEESLLNITAQRYSQLLPSNQINMLNDVIGLSIFCSLTDTERSCYRLEQIAVVEPTLNECSDLLENTLIAAGLLAAASQALAAITVVNPWGSSTWTAGGHGEISWNATSPDDTLNCDIQLLNGDNTHANLVAQITNPDTPIACSAGKYDMYPLNDFASGQYWIRIGQNSTGNWYYSGLFTFSGNGTSKPISLASSATAAPVAAATANPATSSNVAIGVAVASVNDAGSLTANAVLTLGAVAAAAALAL</sequence>
<evidence type="ECO:0000313" key="7">
    <source>
        <dbReference type="Proteomes" id="UP000717996"/>
    </source>
</evidence>
<dbReference type="SUPFAM" id="SSF50249">
    <property type="entry name" value="Nucleic acid-binding proteins"/>
    <property type="match status" value="1"/>
</dbReference>
<dbReference type="AlphaFoldDB" id="A0A9P6YMD9"/>
<dbReference type="EMBL" id="JAANIT010000094">
    <property type="protein sequence ID" value="KAG1552323.1"/>
    <property type="molecule type" value="Genomic_DNA"/>
</dbReference>
<evidence type="ECO:0000259" key="2">
    <source>
        <dbReference type="Pfam" id="PF10342"/>
    </source>
</evidence>
<accession>A0A9P6YMD9</accession>
<dbReference type="InterPro" id="IPR035200">
    <property type="entry name" value="Cdc24_OB2"/>
</dbReference>
<dbReference type="InterPro" id="IPR035201">
    <property type="entry name" value="Cdc24_OB1"/>
</dbReference>
<organism evidence="6 7">
    <name type="scientific">Rhizopus oryzae</name>
    <name type="common">Mucormycosis agent</name>
    <name type="synonym">Rhizopus arrhizus var. delemar</name>
    <dbReference type="NCBI Taxonomy" id="64495"/>
    <lineage>
        <taxon>Eukaryota</taxon>
        <taxon>Fungi</taxon>
        <taxon>Fungi incertae sedis</taxon>
        <taxon>Mucoromycota</taxon>
        <taxon>Mucoromycotina</taxon>
        <taxon>Mucoromycetes</taxon>
        <taxon>Mucorales</taxon>
        <taxon>Mucorineae</taxon>
        <taxon>Rhizopodaceae</taxon>
        <taxon>Rhizopus</taxon>
    </lineage>
</organism>
<dbReference type="Pfam" id="PF17246">
    <property type="entry name" value="CDC24_OB1"/>
    <property type="match status" value="1"/>
</dbReference>
<feature type="domain" description="Cell division control protein 24 OB" evidence="3">
    <location>
        <begin position="358"/>
        <end position="614"/>
    </location>
</feature>
<dbReference type="PANTHER" id="PTHR36033:SF1">
    <property type="entry name" value="NUCLEIC ACID-BINDING PROTEINS SUPERFAMILY"/>
    <property type="match status" value="1"/>
</dbReference>
<keyword evidence="1" id="KW-0732">Signal</keyword>
<evidence type="ECO:0000259" key="5">
    <source>
        <dbReference type="Pfam" id="PF17246"/>
    </source>
</evidence>
<dbReference type="InterPro" id="IPR018466">
    <property type="entry name" value="Kre9/Knh1-like_N"/>
</dbReference>
<dbReference type="InterPro" id="IPR035203">
    <property type="entry name" value="Cdc24_OB3"/>
</dbReference>
<proteinExistence type="predicted"/>
<protein>
    <submittedName>
        <fullName evidence="6">Uncharacterized protein</fullName>
    </submittedName>
</protein>
<evidence type="ECO:0000313" key="6">
    <source>
        <dbReference type="EMBL" id="KAG1552323.1"/>
    </source>
</evidence>
<evidence type="ECO:0000256" key="1">
    <source>
        <dbReference type="ARBA" id="ARBA00022729"/>
    </source>
</evidence>
<dbReference type="Pfam" id="PF17245">
    <property type="entry name" value="CDC24_OB2"/>
    <property type="match status" value="1"/>
</dbReference>
<feature type="domain" description="Cell division control protein 24 OB" evidence="4">
    <location>
        <begin position="126"/>
        <end position="242"/>
    </location>
</feature>
<dbReference type="Pfam" id="PF10342">
    <property type="entry name" value="Kre9_KNH"/>
    <property type="match status" value="1"/>
</dbReference>